<proteinExistence type="predicted"/>
<keyword evidence="1" id="KW-1185">Reference proteome</keyword>
<evidence type="ECO:0000313" key="2">
    <source>
        <dbReference type="WBParaSite" id="Hba_10110"/>
    </source>
</evidence>
<sequence>MLGSFTTKAVSSIVFTMCHYSMSNDKLFYIYLLYNIYSWIDVIFKPLKESPVVSDLRSAINMLQFSLLSSDQTFTLSSALEATLNDDMFHMLGRLLYAKREVDFESFDTDINLSAELRRPHLERDVNDIIEMTKAPAEVVLCFLHEHEPRFSPSLIATRKFLDTLSFCDSVCDTWGSRFTYMDEYAVQTLIFRTIPYYIILSSHLNNSQFSVVSYINRPFTFSWQIGRASWEQKIRHQVTYRSSQAQLMRTQLQKASQSQNIRNSDDENEHVLIEDSSDDASHDSFDDPVEFC</sequence>
<dbReference type="Proteomes" id="UP000095283">
    <property type="component" value="Unplaced"/>
</dbReference>
<evidence type="ECO:0000313" key="1">
    <source>
        <dbReference type="Proteomes" id="UP000095283"/>
    </source>
</evidence>
<dbReference type="WBParaSite" id="Hba_10110">
    <property type="protein sequence ID" value="Hba_10110"/>
    <property type="gene ID" value="Hba_10110"/>
</dbReference>
<name>A0A1I7WY36_HETBA</name>
<dbReference type="AlphaFoldDB" id="A0A1I7WY36"/>
<protein>
    <submittedName>
        <fullName evidence="2">RGS domain-containing protein</fullName>
    </submittedName>
</protein>
<organism evidence="1 2">
    <name type="scientific">Heterorhabditis bacteriophora</name>
    <name type="common">Entomopathogenic nematode worm</name>
    <dbReference type="NCBI Taxonomy" id="37862"/>
    <lineage>
        <taxon>Eukaryota</taxon>
        <taxon>Metazoa</taxon>
        <taxon>Ecdysozoa</taxon>
        <taxon>Nematoda</taxon>
        <taxon>Chromadorea</taxon>
        <taxon>Rhabditida</taxon>
        <taxon>Rhabditina</taxon>
        <taxon>Rhabditomorpha</taxon>
        <taxon>Strongyloidea</taxon>
        <taxon>Heterorhabditidae</taxon>
        <taxon>Heterorhabditis</taxon>
    </lineage>
</organism>
<accession>A0A1I7WY36</accession>
<reference evidence="2" key="1">
    <citation type="submission" date="2016-11" db="UniProtKB">
        <authorList>
            <consortium name="WormBaseParasite"/>
        </authorList>
    </citation>
    <scope>IDENTIFICATION</scope>
</reference>